<dbReference type="CDD" id="cd02120">
    <property type="entry name" value="PA_subtilisin_like"/>
    <property type="match status" value="1"/>
</dbReference>
<proteinExistence type="inferred from homology"/>
<keyword evidence="14" id="KW-1185">Reference proteome</keyword>
<comment type="similarity">
    <text evidence="7">Belongs to the DESIGUAL family.</text>
</comment>
<evidence type="ECO:0000313" key="13">
    <source>
        <dbReference type="EMBL" id="GJT80546.1"/>
    </source>
</evidence>
<sequence length="766" mass="84286">MAVTTKHMSVLVVTLGILAFIFGVIAENKKPAAGTPITGKNVVICKYPRDPTIALGILSFVFLVASSLAGGLSLFYPYKGTSIPCPTLFQNTTFFVFFLIALGSTGLAGAMLLWPTITEHNHVIRNVHHNLETTCPTAKTGLLGGGAFLALDAALFWLVSLMLADNARVDYSDDVKDVDVEVDGFVQNQTVNSYSPEKPSLELNEQKERRGRSTRTTALSSPDDSGDDDVQDEDGEEEREVRRFPVNCVDEDGDVEDDDDEDTVIPKTWMMDLFCVSKYKQEIATTKFLRFLRFPTTVKKRPKVTHHGVIDTGIWPESPSFSDLRSFGPQKSLKILSIDAFHAMKIGILTVQSAMNEGPRPQTTSSITPWVLSVAAGSKNTDLITPVRLGNDLVINGFSTNPFELDKMYPLIYAGDAPNITAGFNSSRSRLCIRDSLDKNLVKGKIVLCDATTVTGESVVLAGAVGCIMTYAGPFFELRNSYTFLALDMMEMLKKEEEMLSPIKEKQKQINPKAKVSVKLVAEAGIDTVASGVAKGNAEIIQISGHDGETGAIPISSIKHAGWSLGTWTHRNAPVKTSIIYLVLIGLFVVFPLYRFTQLMERFSVSVEHSDTWDMFYVRGGQKYKLVNIMFKLTKFFWSPGNAYVEGDASSGSYFLAGAAITGGTITGTISYLEPSRDDCLRAFIFIRTKNRLLKDGNDIVAEGPRCSLCSRKVYSDLTVDYLKMFLIGLKLHTFWSFESHSVSSSPGLRLCPSYYGYPLHLPTSL</sequence>
<evidence type="ECO:0000256" key="5">
    <source>
        <dbReference type="ARBA" id="ARBA00022989"/>
    </source>
</evidence>
<evidence type="ECO:0000256" key="1">
    <source>
        <dbReference type="ARBA" id="ARBA00004127"/>
    </source>
</evidence>
<dbReference type="InterPro" id="IPR036852">
    <property type="entry name" value="Peptidase_S8/S53_dom_sf"/>
</dbReference>
<dbReference type="InterPro" id="IPR013792">
    <property type="entry name" value="RNA3'P_cycl/enolpyr_Trfase_a/b"/>
</dbReference>
<reference evidence="13" key="1">
    <citation type="journal article" date="2022" name="Int. J. Mol. Sci.">
        <title>Draft Genome of Tanacetum Coccineum: Genomic Comparison of Closely Related Tanacetum-Family Plants.</title>
        <authorList>
            <person name="Yamashiro T."/>
            <person name="Shiraishi A."/>
            <person name="Nakayama K."/>
            <person name="Satake H."/>
        </authorList>
    </citation>
    <scope>NUCLEOTIDE SEQUENCE</scope>
</reference>
<evidence type="ECO:0000256" key="8">
    <source>
        <dbReference type="SAM" id="MobiDB-lite"/>
    </source>
</evidence>
<comment type="caution">
    <text evidence="13">The sequence shown here is derived from an EMBL/GenBank/DDBJ whole genome shotgun (WGS) entry which is preliminary data.</text>
</comment>
<keyword evidence="4 10" id="KW-0732">Signal</keyword>
<feature type="transmembrane region" description="Helical" evidence="9">
    <location>
        <begin position="53"/>
        <end position="76"/>
    </location>
</feature>
<dbReference type="InterPro" id="IPR009606">
    <property type="entry name" value="DEAL/Modifying_wall_lignin1/2"/>
</dbReference>
<feature type="signal peptide" evidence="10">
    <location>
        <begin position="1"/>
        <end position="26"/>
    </location>
</feature>
<dbReference type="Pfam" id="PF00275">
    <property type="entry name" value="EPSP_synthase"/>
    <property type="match status" value="1"/>
</dbReference>
<feature type="transmembrane region" description="Helical" evidence="9">
    <location>
        <begin position="579"/>
        <end position="596"/>
    </location>
</feature>
<dbReference type="PANTHER" id="PTHR31769">
    <property type="entry name" value="OS07G0462200 PROTEIN-RELATED"/>
    <property type="match status" value="1"/>
</dbReference>
<evidence type="ECO:0000313" key="14">
    <source>
        <dbReference type="Proteomes" id="UP001151760"/>
    </source>
</evidence>
<keyword evidence="5 9" id="KW-1133">Transmembrane helix</keyword>
<evidence type="ECO:0000256" key="3">
    <source>
        <dbReference type="ARBA" id="ARBA00022692"/>
    </source>
</evidence>
<comment type="similarity">
    <text evidence="2">Belongs to the glutamate synthase family.</text>
</comment>
<dbReference type="Pfam" id="PF06749">
    <property type="entry name" value="DUF1218"/>
    <property type="match status" value="1"/>
</dbReference>
<reference evidence="13" key="2">
    <citation type="submission" date="2022-01" db="EMBL/GenBank/DDBJ databases">
        <authorList>
            <person name="Yamashiro T."/>
            <person name="Shiraishi A."/>
            <person name="Satake H."/>
            <person name="Nakayama K."/>
        </authorList>
    </citation>
    <scope>NUCLEOTIDE SEQUENCE</scope>
</reference>
<evidence type="ECO:0000256" key="6">
    <source>
        <dbReference type="ARBA" id="ARBA00023136"/>
    </source>
</evidence>
<feature type="domain" description="Enolpyruvate transferase" evidence="11">
    <location>
        <begin position="598"/>
        <end position="667"/>
    </location>
</feature>
<dbReference type="EMBL" id="BQNB010019002">
    <property type="protein sequence ID" value="GJT80546.1"/>
    <property type="molecule type" value="Genomic_DNA"/>
</dbReference>
<comment type="subcellular location">
    <subcellularLocation>
        <location evidence="1">Endomembrane system</location>
        <topology evidence="1">Multi-pass membrane protein</topology>
    </subcellularLocation>
</comment>
<accession>A0ABQ5GZC0</accession>
<dbReference type="Proteomes" id="UP001151760">
    <property type="component" value="Unassembled WGS sequence"/>
</dbReference>
<feature type="region of interest" description="Disordered" evidence="8">
    <location>
        <begin position="191"/>
        <end position="261"/>
    </location>
</feature>
<name>A0ABQ5GZC0_9ASTR</name>
<evidence type="ECO:0000256" key="10">
    <source>
        <dbReference type="SAM" id="SignalP"/>
    </source>
</evidence>
<dbReference type="SUPFAM" id="SSF52743">
    <property type="entry name" value="Subtilisin-like"/>
    <property type="match status" value="1"/>
</dbReference>
<dbReference type="SUPFAM" id="SSF51395">
    <property type="entry name" value="FMN-linked oxidoreductases"/>
    <property type="match status" value="1"/>
</dbReference>
<keyword evidence="3 9" id="KW-0812">Transmembrane</keyword>
<dbReference type="InterPro" id="IPR002932">
    <property type="entry name" value="Glu_synthdom"/>
</dbReference>
<protein>
    <submittedName>
        <fullName evidence="13">Keratin-associated protein</fullName>
    </submittedName>
</protein>
<evidence type="ECO:0000256" key="4">
    <source>
        <dbReference type="ARBA" id="ARBA00022729"/>
    </source>
</evidence>
<feature type="compositionally biased region" description="Acidic residues" evidence="8">
    <location>
        <begin position="224"/>
        <end position="238"/>
    </location>
</feature>
<dbReference type="InterPro" id="IPR052222">
    <property type="entry name" value="DESIGUAL"/>
</dbReference>
<gene>
    <name evidence="13" type="ORF">Tco_1054888</name>
</gene>
<dbReference type="Gene3D" id="3.50.30.30">
    <property type="match status" value="1"/>
</dbReference>
<feature type="compositionally biased region" description="Acidic residues" evidence="8">
    <location>
        <begin position="249"/>
        <end position="261"/>
    </location>
</feature>
<dbReference type="InterPro" id="IPR013785">
    <property type="entry name" value="Aldolase_TIM"/>
</dbReference>
<dbReference type="SUPFAM" id="SSF55205">
    <property type="entry name" value="EPT/RTPC-like"/>
    <property type="match status" value="1"/>
</dbReference>
<feature type="transmembrane region" description="Helical" evidence="9">
    <location>
        <begin position="88"/>
        <end position="114"/>
    </location>
</feature>
<feature type="chain" id="PRO_5047086787" evidence="10">
    <location>
        <begin position="27"/>
        <end position="766"/>
    </location>
</feature>
<evidence type="ECO:0000256" key="7">
    <source>
        <dbReference type="ARBA" id="ARBA00029467"/>
    </source>
</evidence>
<dbReference type="InterPro" id="IPR001986">
    <property type="entry name" value="Enolpyruvate_Tfrase_dom"/>
</dbReference>
<evidence type="ECO:0000259" key="11">
    <source>
        <dbReference type="Pfam" id="PF00275"/>
    </source>
</evidence>
<evidence type="ECO:0000256" key="2">
    <source>
        <dbReference type="ARBA" id="ARBA00009716"/>
    </source>
</evidence>
<evidence type="ECO:0000256" key="9">
    <source>
        <dbReference type="SAM" id="Phobius"/>
    </source>
</evidence>
<evidence type="ECO:0000259" key="12">
    <source>
        <dbReference type="Pfam" id="PF01645"/>
    </source>
</evidence>
<organism evidence="13 14">
    <name type="scientific">Tanacetum coccineum</name>
    <dbReference type="NCBI Taxonomy" id="301880"/>
    <lineage>
        <taxon>Eukaryota</taxon>
        <taxon>Viridiplantae</taxon>
        <taxon>Streptophyta</taxon>
        <taxon>Embryophyta</taxon>
        <taxon>Tracheophyta</taxon>
        <taxon>Spermatophyta</taxon>
        <taxon>Magnoliopsida</taxon>
        <taxon>eudicotyledons</taxon>
        <taxon>Gunneridae</taxon>
        <taxon>Pentapetalae</taxon>
        <taxon>asterids</taxon>
        <taxon>campanulids</taxon>
        <taxon>Asterales</taxon>
        <taxon>Asteraceae</taxon>
        <taxon>Asteroideae</taxon>
        <taxon>Anthemideae</taxon>
        <taxon>Anthemidinae</taxon>
        <taxon>Tanacetum</taxon>
    </lineage>
</organism>
<dbReference type="Gene3D" id="3.20.20.70">
    <property type="entry name" value="Aldolase class I"/>
    <property type="match status" value="1"/>
</dbReference>
<keyword evidence="6 9" id="KW-0472">Membrane</keyword>
<feature type="domain" description="Glutamate synthase" evidence="12">
    <location>
        <begin position="495"/>
        <end position="563"/>
    </location>
</feature>
<dbReference type="Pfam" id="PF01645">
    <property type="entry name" value="Glu_synthase"/>
    <property type="match status" value="1"/>
</dbReference>